<dbReference type="EMBL" id="CALNXI010002393">
    <property type="protein sequence ID" value="CAH3187129.1"/>
    <property type="molecule type" value="Genomic_DNA"/>
</dbReference>
<organism evidence="6 7">
    <name type="scientific">Porites evermanni</name>
    <dbReference type="NCBI Taxonomy" id="104178"/>
    <lineage>
        <taxon>Eukaryota</taxon>
        <taxon>Metazoa</taxon>
        <taxon>Cnidaria</taxon>
        <taxon>Anthozoa</taxon>
        <taxon>Hexacorallia</taxon>
        <taxon>Scleractinia</taxon>
        <taxon>Fungiina</taxon>
        <taxon>Poritidae</taxon>
        <taxon>Porites</taxon>
    </lineage>
</organism>
<proteinExistence type="predicted"/>
<dbReference type="CDD" id="cd06127">
    <property type="entry name" value="DEDDh"/>
    <property type="match status" value="1"/>
</dbReference>
<evidence type="ECO:0000256" key="2">
    <source>
        <dbReference type="ARBA" id="ARBA00022801"/>
    </source>
</evidence>
<name>A0ABN8SBE4_9CNID</name>
<feature type="compositionally biased region" description="Polar residues" evidence="4">
    <location>
        <begin position="329"/>
        <end position="348"/>
    </location>
</feature>
<dbReference type="Pfam" id="PF00929">
    <property type="entry name" value="RNase_T"/>
    <property type="match status" value="1"/>
</dbReference>
<keyword evidence="3" id="KW-0269">Exonuclease</keyword>
<evidence type="ECO:0000313" key="6">
    <source>
        <dbReference type="EMBL" id="CAH3187129.1"/>
    </source>
</evidence>
<comment type="caution">
    <text evidence="6">The sequence shown here is derived from an EMBL/GenBank/DDBJ whole genome shotgun (WGS) entry which is preliminary data.</text>
</comment>
<feature type="domain" description="Exonuclease" evidence="5">
    <location>
        <begin position="8"/>
        <end position="220"/>
    </location>
</feature>
<keyword evidence="7" id="KW-1185">Reference proteome</keyword>
<reference evidence="6 7" key="1">
    <citation type="submission" date="2022-05" db="EMBL/GenBank/DDBJ databases">
        <authorList>
            <consortium name="Genoscope - CEA"/>
            <person name="William W."/>
        </authorList>
    </citation>
    <scope>NUCLEOTIDE SEQUENCE [LARGE SCALE GENOMIC DNA]</scope>
</reference>
<keyword evidence="1" id="KW-0540">Nuclease</keyword>
<dbReference type="SUPFAM" id="SSF53098">
    <property type="entry name" value="Ribonuclease H-like"/>
    <property type="match status" value="1"/>
</dbReference>
<evidence type="ECO:0000259" key="5">
    <source>
        <dbReference type="SMART" id="SM00479"/>
    </source>
</evidence>
<evidence type="ECO:0000256" key="4">
    <source>
        <dbReference type="SAM" id="MobiDB-lite"/>
    </source>
</evidence>
<accession>A0ABN8SBE4</accession>
<feature type="non-terminal residue" evidence="6">
    <location>
        <position position="363"/>
    </location>
</feature>
<dbReference type="PANTHER" id="PTHR30231:SF4">
    <property type="entry name" value="PROTEIN NEN2"/>
    <property type="match status" value="1"/>
</dbReference>
<feature type="region of interest" description="Disordered" evidence="4">
    <location>
        <begin position="329"/>
        <end position="363"/>
    </location>
</feature>
<dbReference type="InterPro" id="IPR012337">
    <property type="entry name" value="RNaseH-like_sf"/>
</dbReference>
<dbReference type="PANTHER" id="PTHR30231">
    <property type="entry name" value="DNA POLYMERASE III SUBUNIT EPSILON"/>
    <property type="match status" value="1"/>
</dbReference>
<dbReference type="Proteomes" id="UP001159427">
    <property type="component" value="Unassembled WGS sequence"/>
</dbReference>
<dbReference type="Gene3D" id="3.30.420.10">
    <property type="entry name" value="Ribonuclease H-like superfamily/Ribonuclease H"/>
    <property type="match status" value="1"/>
</dbReference>
<sequence>MYSTTQPTYAVLDLETTGYDRKEDRIIQIGIVKVRNDIQIPWMTYVNPLKKRDSQMRMYSRVHHIPPDLLNEKPTFADVAMQFCTFLEEVEYVVAYNAMFDWSLLIEEFDRLPSNAERYEGLRLLKRIKWIDIYRLSIKTFPDVKDLKAGTLFNQFSIRAQKAQSFHYQLRSAGPQGQNQKEFTLSERGQTNWVDGLHDALCDALATNALLKKLLEINRYSNVEALVKYFPQCCLDTDLLLTLEKMVKQGRTSNLDLLPIQNRVGGYYSTMMSLRGKTLAEIPKTKIETALKSGCEKDRRIILIYRAAILNKPDDYNYEAANFSQLEDSTEEVTSTLNQSGDATQGASTLDKPDSSMQGDTVL</sequence>
<dbReference type="SMART" id="SM00479">
    <property type="entry name" value="EXOIII"/>
    <property type="match status" value="1"/>
</dbReference>
<dbReference type="InterPro" id="IPR036397">
    <property type="entry name" value="RNaseH_sf"/>
</dbReference>
<protein>
    <recommendedName>
        <fullName evidence="5">Exonuclease domain-containing protein</fullName>
    </recommendedName>
</protein>
<evidence type="ECO:0000256" key="1">
    <source>
        <dbReference type="ARBA" id="ARBA00022722"/>
    </source>
</evidence>
<keyword evidence="2" id="KW-0378">Hydrolase</keyword>
<evidence type="ECO:0000256" key="3">
    <source>
        <dbReference type="ARBA" id="ARBA00022839"/>
    </source>
</evidence>
<evidence type="ECO:0000313" key="7">
    <source>
        <dbReference type="Proteomes" id="UP001159427"/>
    </source>
</evidence>
<dbReference type="InterPro" id="IPR013520">
    <property type="entry name" value="Ribonucl_H"/>
</dbReference>
<gene>
    <name evidence="6" type="ORF">PEVE_00017355</name>
</gene>